<feature type="compositionally biased region" description="Polar residues" evidence="1">
    <location>
        <begin position="1"/>
        <end position="14"/>
    </location>
</feature>
<dbReference type="AlphaFoldDB" id="A0A1X7V482"/>
<name>A0A1X7V482_AMPQE</name>
<sequence>MMESTTASPSTSRVNRSESLRKRPHDQSSSSSGELSLPTKFKPSGTSDLVAMDLCTAEFVMEQRVQDVEEHFRRSLLSLQQQKQQQQQVTQSTPTTGSLPLATSSVTSNGVLSLRSIKKTQEDHEPHQILIAENSSTSSSPTSLTIHPLGGAGVGGASQTVLTSQNNVQFIVTSTPSNNIMTAAAPLATNGPTLISALPGGAAFNQPIFLNIPSATNDKSEGAATQVITSPGIAQKSGPTSVMLPTFQGVIPTLAPPQLIPLVDNGGTLPQIIPTVTSNTPHTPISGASPVFYVGPNGVPMLAQSGLVFMNPTDMTRSTITLPPQSHIPPASTSSALPVSSHQSPAVPPPSLPPNYIIIPSPFTNPVNYSLASLEQMAQLQQQAQQQQQQQQQQQHQGSSKKDSGSSKTHHRIKQKVNIDLTSTATSATPEDRISVGGSLSSMEDLSDANKEVMSSGIHGSIDSVEEHFARALGEQWTQVKKAGIAGSPGGGGTQGKITA</sequence>
<feature type="region of interest" description="Disordered" evidence="1">
    <location>
        <begin position="85"/>
        <end position="104"/>
    </location>
</feature>
<dbReference type="InterPro" id="IPR006627">
    <property type="entry name" value="TDU_repeat"/>
</dbReference>
<gene>
    <name evidence="2" type="primary">100640833</name>
</gene>
<dbReference type="EnsemblMetazoa" id="XM_003385612.3">
    <property type="protein sequence ID" value="XP_003385660.1"/>
    <property type="gene ID" value="LOC100640833"/>
</dbReference>
<feature type="region of interest" description="Disordered" evidence="1">
    <location>
        <begin position="318"/>
        <end position="349"/>
    </location>
</feature>
<keyword evidence="3" id="KW-1185">Reference proteome</keyword>
<feature type="compositionally biased region" description="Low complexity" evidence="1">
    <location>
        <begin position="85"/>
        <end position="96"/>
    </location>
</feature>
<evidence type="ECO:0000313" key="3">
    <source>
        <dbReference type="Proteomes" id="UP000007879"/>
    </source>
</evidence>
<reference evidence="2" key="2">
    <citation type="submission" date="2017-05" db="UniProtKB">
        <authorList>
            <consortium name="EnsemblMetazoa"/>
        </authorList>
    </citation>
    <scope>IDENTIFICATION</scope>
</reference>
<organism evidence="2">
    <name type="scientific">Amphimedon queenslandica</name>
    <name type="common">Sponge</name>
    <dbReference type="NCBI Taxonomy" id="400682"/>
    <lineage>
        <taxon>Eukaryota</taxon>
        <taxon>Metazoa</taxon>
        <taxon>Porifera</taxon>
        <taxon>Demospongiae</taxon>
        <taxon>Heteroscleromorpha</taxon>
        <taxon>Haplosclerida</taxon>
        <taxon>Niphatidae</taxon>
        <taxon>Amphimedon</taxon>
    </lineage>
</organism>
<evidence type="ECO:0000256" key="1">
    <source>
        <dbReference type="SAM" id="MobiDB-lite"/>
    </source>
</evidence>
<dbReference type="SMART" id="SM00711">
    <property type="entry name" value="TDU"/>
    <property type="match status" value="2"/>
</dbReference>
<proteinExistence type="predicted"/>
<feature type="compositionally biased region" description="Polar residues" evidence="1">
    <location>
        <begin position="331"/>
        <end position="344"/>
    </location>
</feature>
<feature type="compositionally biased region" description="Polar residues" evidence="1">
    <location>
        <begin position="420"/>
        <end position="429"/>
    </location>
</feature>
<dbReference type="KEGG" id="aqu:100640833"/>
<feature type="region of interest" description="Disordered" evidence="1">
    <location>
        <begin position="1"/>
        <end position="43"/>
    </location>
</feature>
<dbReference type="EnsemblMetazoa" id="Aqu2.1.35070_001">
    <property type="protein sequence ID" value="Aqu2.1.35070_001"/>
    <property type="gene ID" value="Aqu2.1.35070"/>
</dbReference>
<protein>
    <submittedName>
        <fullName evidence="2">Uncharacterized protein</fullName>
    </submittedName>
</protein>
<evidence type="ECO:0000313" key="2">
    <source>
        <dbReference type="EnsemblMetazoa" id="Aqu2.1.35070_001"/>
    </source>
</evidence>
<dbReference type="Proteomes" id="UP000007879">
    <property type="component" value="Unassembled WGS sequence"/>
</dbReference>
<feature type="region of interest" description="Disordered" evidence="1">
    <location>
        <begin position="382"/>
        <end position="440"/>
    </location>
</feature>
<feature type="compositionally biased region" description="Low complexity" evidence="1">
    <location>
        <begin position="382"/>
        <end position="398"/>
    </location>
</feature>
<reference evidence="3" key="1">
    <citation type="journal article" date="2010" name="Nature">
        <title>The Amphimedon queenslandica genome and the evolution of animal complexity.</title>
        <authorList>
            <person name="Srivastava M."/>
            <person name="Simakov O."/>
            <person name="Chapman J."/>
            <person name="Fahey B."/>
            <person name="Gauthier M.E."/>
            <person name="Mitros T."/>
            <person name="Richards G.S."/>
            <person name="Conaco C."/>
            <person name="Dacre M."/>
            <person name="Hellsten U."/>
            <person name="Larroux C."/>
            <person name="Putnam N.H."/>
            <person name="Stanke M."/>
            <person name="Adamska M."/>
            <person name="Darling A."/>
            <person name="Degnan S.M."/>
            <person name="Oakley T.H."/>
            <person name="Plachetzki D.C."/>
            <person name="Zhai Y."/>
            <person name="Adamski M."/>
            <person name="Calcino A."/>
            <person name="Cummins S.F."/>
            <person name="Goodstein D.M."/>
            <person name="Harris C."/>
            <person name="Jackson D.J."/>
            <person name="Leys S.P."/>
            <person name="Shu S."/>
            <person name="Woodcroft B.J."/>
            <person name="Vervoort M."/>
            <person name="Kosik K.S."/>
            <person name="Manning G."/>
            <person name="Degnan B.M."/>
            <person name="Rokhsar D.S."/>
        </authorList>
    </citation>
    <scope>NUCLEOTIDE SEQUENCE [LARGE SCALE GENOMIC DNA]</scope>
</reference>
<accession>A0A1X7V482</accession>
<dbReference type="InParanoid" id="A0A1X7V482"/>